<organism evidence="2 3">
    <name type="scientific">Adineta steineri</name>
    <dbReference type="NCBI Taxonomy" id="433720"/>
    <lineage>
        <taxon>Eukaryota</taxon>
        <taxon>Metazoa</taxon>
        <taxon>Spiralia</taxon>
        <taxon>Gnathifera</taxon>
        <taxon>Rotifera</taxon>
        <taxon>Eurotatoria</taxon>
        <taxon>Bdelloidea</taxon>
        <taxon>Adinetida</taxon>
        <taxon>Adinetidae</taxon>
        <taxon>Adineta</taxon>
    </lineage>
</organism>
<dbReference type="Proteomes" id="UP000663844">
    <property type="component" value="Unassembled WGS sequence"/>
</dbReference>
<sequence length="99" mass="11577">MADIVYNDSSINDIEDNYTTSYSNSQTSVLATSRFWILLFFEIPSISCSIFLLYNLYIDRTLRQVLNNHVIFVILIVKLFSQATHVSNYLTYLCLSYVW</sequence>
<proteinExistence type="predicted"/>
<evidence type="ECO:0000313" key="3">
    <source>
        <dbReference type="Proteomes" id="UP000663844"/>
    </source>
</evidence>
<evidence type="ECO:0000313" key="2">
    <source>
        <dbReference type="EMBL" id="CAF4096890.1"/>
    </source>
</evidence>
<keyword evidence="1" id="KW-1133">Transmembrane helix</keyword>
<keyword evidence="1" id="KW-0812">Transmembrane</keyword>
<feature type="transmembrane region" description="Helical" evidence="1">
    <location>
        <begin position="35"/>
        <end position="58"/>
    </location>
</feature>
<reference evidence="2" key="1">
    <citation type="submission" date="2021-02" db="EMBL/GenBank/DDBJ databases">
        <authorList>
            <person name="Nowell W R."/>
        </authorList>
    </citation>
    <scope>NUCLEOTIDE SEQUENCE</scope>
</reference>
<evidence type="ECO:0000256" key="1">
    <source>
        <dbReference type="SAM" id="Phobius"/>
    </source>
</evidence>
<name>A0A819URP8_9BILA</name>
<dbReference type="AlphaFoldDB" id="A0A819URP8"/>
<comment type="caution">
    <text evidence="2">The sequence shown here is derived from an EMBL/GenBank/DDBJ whole genome shotgun (WGS) entry which is preliminary data.</text>
</comment>
<accession>A0A819URP8</accession>
<keyword evidence="1" id="KW-0472">Membrane</keyword>
<protein>
    <submittedName>
        <fullName evidence="2">Uncharacterized protein</fullName>
    </submittedName>
</protein>
<gene>
    <name evidence="2" type="ORF">OXD698_LOCUS35212</name>
</gene>
<feature type="transmembrane region" description="Helical" evidence="1">
    <location>
        <begin position="70"/>
        <end position="90"/>
    </location>
</feature>
<dbReference type="EMBL" id="CAJOAZ010005353">
    <property type="protein sequence ID" value="CAF4096890.1"/>
    <property type="molecule type" value="Genomic_DNA"/>
</dbReference>